<dbReference type="Pfam" id="PF00970">
    <property type="entry name" value="FAD_binding_6"/>
    <property type="match status" value="1"/>
</dbReference>
<evidence type="ECO:0000256" key="3">
    <source>
        <dbReference type="ARBA" id="ARBA00013223"/>
    </source>
</evidence>
<dbReference type="InterPro" id="IPR017927">
    <property type="entry name" value="FAD-bd_FR_type"/>
</dbReference>
<dbReference type="Pfam" id="PF00175">
    <property type="entry name" value="NAD_binding_1"/>
    <property type="match status" value="1"/>
</dbReference>
<keyword evidence="13" id="KW-1185">Reference proteome</keyword>
<organism evidence="12 13">
    <name type="scientific">Shewanella maritima</name>
    <dbReference type="NCBI Taxonomy" id="2520507"/>
    <lineage>
        <taxon>Bacteria</taxon>
        <taxon>Pseudomonadati</taxon>
        <taxon>Pseudomonadota</taxon>
        <taxon>Gammaproteobacteria</taxon>
        <taxon>Alteromonadales</taxon>
        <taxon>Shewanellaceae</taxon>
        <taxon>Shewanella</taxon>
    </lineage>
</organism>
<dbReference type="CDD" id="cd06195">
    <property type="entry name" value="FNR1"/>
    <property type="match status" value="1"/>
</dbReference>
<evidence type="ECO:0000313" key="12">
    <source>
        <dbReference type="EMBL" id="QBF83637.1"/>
    </source>
</evidence>
<evidence type="ECO:0000256" key="7">
    <source>
        <dbReference type="ARBA" id="ARBA00022857"/>
    </source>
</evidence>
<keyword evidence="6" id="KW-0274">FAD</keyword>
<sequence>MWTTGKVIAKQNWNDKLFSLRIEVDIAPYIAGQFIKLSQMQGDKRVARAYSLVNAPDAPYVEVLAVEVQDGQLSPKLHELEIGDEIEVSTKATGFMTLDEIPSGAVQGSDLWLLATGTAVGPFVSMLSTAEPWKRFERVLLVYGARFIDDLAYLEQLKAMELQYPQQFKLVTCITREPNPDGLTSRIPQGLLSGEIERYLGVEITPDDSQVMICGNPDMISEAQSLLLERGLAKNLRRAPGQITVEKYW</sequence>
<evidence type="ECO:0000256" key="6">
    <source>
        <dbReference type="ARBA" id="ARBA00022827"/>
    </source>
</evidence>
<protein>
    <recommendedName>
        <fullName evidence="3">ferredoxin--NADP(+) reductase</fullName>
        <ecNumber evidence="3">1.18.1.2</ecNumber>
    </recommendedName>
</protein>
<keyword evidence="5" id="KW-0547">Nucleotide-binding</keyword>
<dbReference type="InterPro" id="IPR001433">
    <property type="entry name" value="OxRdtase_FAD/NAD-bd"/>
</dbReference>
<dbReference type="InterPro" id="IPR051930">
    <property type="entry name" value="FNR_type-1"/>
</dbReference>
<evidence type="ECO:0000256" key="10">
    <source>
        <dbReference type="ARBA" id="ARBA00047776"/>
    </source>
</evidence>
<accession>A0A411PJ82</accession>
<comment type="cofactor">
    <cofactor evidence="9">
        <name>[2Fe-2S] cluster</name>
        <dbReference type="ChEBI" id="CHEBI:190135"/>
    </cofactor>
</comment>
<keyword evidence="8" id="KW-0560">Oxidoreductase</keyword>
<dbReference type="EC" id="1.18.1.2" evidence="3"/>
<dbReference type="Gene3D" id="2.40.30.10">
    <property type="entry name" value="Translation factors"/>
    <property type="match status" value="1"/>
</dbReference>
<dbReference type="InterPro" id="IPR039261">
    <property type="entry name" value="FNR_nucleotide-bd"/>
</dbReference>
<dbReference type="Gene3D" id="3.40.50.80">
    <property type="entry name" value="Nucleotide-binding domain of ferredoxin-NADP reductase (FNR) module"/>
    <property type="match status" value="1"/>
</dbReference>
<dbReference type="GO" id="GO:0000166">
    <property type="term" value="F:nucleotide binding"/>
    <property type="evidence" value="ECO:0007669"/>
    <property type="project" value="UniProtKB-KW"/>
</dbReference>
<dbReference type="RefSeq" id="WP_130600949.1">
    <property type="nucleotide sequence ID" value="NZ_CP036200.1"/>
</dbReference>
<dbReference type="InterPro" id="IPR001709">
    <property type="entry name" value="Flavoprot_Pyr_Nucl_cyt_Rdtase"/>
</dbReference>
<evidence type="ECO:0000256" key="4">
    <source>
        <dbReference type="ARBA" id="ARBA00022630"/>
    </source>
</evidence>
<keyword evidence="7" id="KW-0521">NADP</keyword>
<evidence type="ECO:0000256" key="8">
    <source>
        <dbReference type="ARBA" id="ARBA00023002"/>
    </source>
</evidence>
<dbReference type="PRINTS" id="PR00371">
    <property type="entry name" value="FPNCR"/>
</dbReference>
<comment type="similarity">
    <text evidence="2">Belongs to the ferredoxin--NADP reductase type 1 family.</text>
</comment>
<comment type="catalytic activity">
    <reaction evidence="10">
        <text>2 reduced [2Fe-2S]-[ferredoxin] + NADP(+) + H(+) = 2 oxidized [2Fe-2S]-[ferredoxin] + NADPH</text>
        <dbReference type="Rhea" id="RHEA:20125"/>
        <dbReference type="Rhea" id="RHEA-COMP:10000"/>
        <dbReference type="Rhea" id="RHEA-COMP:10001"/>
        <dbReference type="ChEBI" id="CHEBI:15378"/>
        <dbReference type="ChEBI" id="CHEBI:33737"/>
        <dbReference type="ChEBI" id="CHEBI:33738"/>
        <dbReference type="ChEBI" id="CHEBI:57783"/>
        <dbReference type="ChEBI" id="CHEBI:58349"/>
        <dbReference type="EC" id="1.18.1.2"/>
    </reaction>
</comment>
<evidence type="ECO:0000256" key="1">
    <source>
        <dbReference type="ARBA" id="ARBA00001974"/>
    </source>
</evidence>
<dbReference type="InterPro" id="IPR008333">
    <property type="entry name" value="Cbr1-like_FAD-bd_dom"/>
</dbReference>
<dbReference type="OrthoDB" id="9784483at2"/>
<dbReference type="AlphaFoldDB" id="A0A411PJ82"/>
<dbReference type="GO" id="GO:0004324">
    <property type="term" value="F:ferredoxin-NADP+ reductase activity"/>
    <property type="evidence" value="ECO:0007669"/>
    <property type="project" value="UniProtKB-EC"/>
</dbReference>
<feature type="domain" description="FAD-binding FR-type" evidence="11">
    <location>
        <begin position="1"/>
        <end position="99"/>
    </location>
</feature>
<evidence type="ECO:0000256" key="5">
    <source>
        <dbReference type="ARBA" id="ARBA00022741"/>
    </source>
</evidence>
<dbReference type="SUPFAM" id="SSF63380">
    <property type="entry name" value="Riboflavin synthase domain-like"/>
    <property type="match status" value="1"/>
</dbReference>
<dbReference type="GO" id="GO:0042167">
    <property type="term" value="P:heme catabolic process"/>
    <property type="evidence" value="ECO:0007669"/>
    <property type="project" value="TreeGrafter"/>
</dbReference>
<keyword evidence="4" id="KW-0285">Flavoprotein</keyword>
<proteinExistence type="inferred from homology"/>
<evidence type="ECO:0000256" key="2">
    <source>
        <dbReference type="ARBA" id="ARBA00008312"/>
    </source>
</evidence>
<evidence type="ECO:0000313" key="13">
    <source>
        <dbReference type="Proteomes" id="UP000291106"/>
    </source>
</evidence>
<evidence type="ECO:0000259" key="11">
    <source>
        <dbReference type="PROSITE" id="PS51384"/>
    </source>
</evidence>
<dbReference type="KEGG" id="smai:EXU30_13735"/>
<name>A0A411PJ82_9GAMM</name>
<evidence type="ECO:0000256" key="9">
    <source>
        <dbReference type="ARBA" id="ARBA00034078"/>
    </source>
</evidence>
<dbReference type="EMBL" id="CP036200">
    <property type="protein sequence ID" value="QBF83637.1"/>
    <property type="molecule type" value="Genomic_DNA"/>
</dbReference>
<comment type="cofactor">
    <cofactor evidence="1">
        <name>FAD</name>
        <dbReference type="ChEBI" id="CHEBI:57692"/>
    </cofactor>
</comment>
<dbReference type="InterPro" id="IPR017938">
    <property type="entry name" value="Riboflavin_synthase-like_b-brl"/>
</dbReference>
<dbReference type="SUPFAM" id="SSF52343">
    <property type="entry name" value="Ferredoxin reductase-like, C-terminal NADP-linked domain"/>
    <property type="match status" value="1"/>
</dbReference>
<dbReference type="PROSITE" id="PS51384">
    <property type="entry name" value="FAD_FR"/>
    <property type="match status" value="1"/>
</dbReference>
<reference evidence="12 13" key="1">
    <citation type="submission" date="2019-02" db="EMBL/GenBank/DDBJ databases">
        <title>Shewanella sp. D4-2 isolated from Dokdo Island.</title>
        <authorList>
            <person name="Baek K."/>
        </authorList>
    </citation>
    <scope>NUCLEOTIDE SEQUENCE [LARGE SCALE GENOMIC DNA]</scope>
    <source>
        <strain evidence="12 13">D4-2</strain>
    </source>
</reference>
<dbReference type="PRINTS" id="PR00410">
    <property type="entry name" value="PHEHYDRXLASE"/>
</dbReference>
<gene>
    <name evidence="12" type="ORF">EXU30_13735</name>
</gene>
<dbReference type="InterPro" id="IPR033892">
    <property type="entry name" value="FNR_bac"/>
</dbReference>
<dbReference type="Proteomes" id="UP000291106">
    <property type="component" value="Chromosome"/>
</dbReference>
<dbReference type="GO" id="GO:0034599">
    <property type="term" value="P:cellular response to oxidative stress"/>
    <property type="evidence" value="ECO:0007669"/>
    <property type="project" value="TreeGrafter"/>
</dbReference>
<dbReference type="PANTHER" id="PTHR47878">
    <property type="entry name" value="OXIDOREDUCTASE FAD/NAD(P)-BINDING DOMAIN PROTEIN"/>
    <property type="match status" value="1"/>
</dbReference>
<dbReference type="PANTHER" id="PTHR47878:SF1">
    <property type="entry name" value="FLAVODOXIN_FERREDOXIN--NADP REDUCTASE"/>
    <property type="match status" value="1"/>
</dbReference>